<feature type="signal peptide" evidence="1">
    <location>
        <begin position="1"/>
        <end position="17"/>
    </location>
</feature>
<gene>
    <name evidence="3" type="ORF">IMC76_05685</name>
</gene>
<feature type="domain" description="Ysc84 actin-binding" evidence="2">
    <location>
        <begin position="90"/>
        <end position="184"/>
    </location>
</feature>
<dbReference type="GO" id="GO:0035091">
    <property type="term" value="F:phosphatidylinositol binding"/>
    <property type="evidence" value="ECO:0007669"/>
    <property type="project" value="TreeGrafter"/>
</dbReference>
<evidence type="ECO:0000313" key="3">
    <source>
        <dbReference type="EMBL" id="QOQ86720.1"/>
    </source>
</evidence>
<dbReference type="PANTHER" id="PTHR15629:SF2">
    <property type="entry name" value="SH3 DOMAIN-CONTAINING YSC84-LIKE PROTEIN 1"/>
    <property type="match status" value="1"/>
</dbReference>
<protein>
    <submittedName>
        <fullName evidence="3">Lipid-binding SYLF domain-containing protein</fullName>
    </submittedName>
</protein>
<dbReference type="Proteomes" id="UP000594749">
    <property type="component" value="Chromosome"/>
</dbReference>
<dbReference type="AlphaFoldDB" id="A0A7M1LE32"/>
<accession>A0A7M1LE32</accession>
<organism evidence="3 4">
    <name type="scientific">Campylobacter corcagiensis</name>
    <dbReference type="NCBI Taxonomy" id="1448857"/>
    <lineage>
        <taxon>Bacteria</taxon>
        <taxon>Pseudomonadati</taxon>
        <taxon>Campylobacterota</taxon>
        <taxon>Epsilonproteobacteria</taxon>
        <taxon>Campylobacterales</taxon>
        <taxon>Campylobacteraceae</taxon>
        <taxon>Campylobacter</taxon>
    </lineage>
</organism>
<reference evidence="3 4" key="1">
    <citation type="submission" date="2020-10" db="EMBL/GenBank/DDBJ databases">
        <title>Campylobacter and Helicobacter PacBio genomes.</title>
        <authorList>
            <person name="Lane C."/>
        </authorList>
    </citation>
    <scope>NUCLEOTIDE SEQUENCE [LARGE SCALE GENOMIC DNA]</scope>
    <source>
        <strain evidence="3 4">2016D-0077</strain>
    </source>
</reference>
<feature type="chain" id="PRO_5029642433" evidence="1">
    <location>
        <begin position="18"/>
        <end position="193"/>
    </location>
</feature>
<dbReference type="OrthoDB" id="198978at2"/>
<dbReference type="InterPro" id="IPR051702">
    <property type="entry name" value="SH3_domain_YSC84-like"/>
</dbReference>
<dbReference type="RefSeq" id="WP_025803720.1">
    <property type="nucleotide sequence ID" value="NZ_CP053842.1"/>
</dbReference>
<proteinExistence type="predicted"/>
<dbReference type="EMBL" id="CP063078">
    <property type="protein sequence ID" value="QOQ86720.1"/>
    <property type="molecule type" value="Genomic_DNA"/>
</dbReference>
<dbReference type="CDD" id="cd11524">
    <property type="entry name" value="SYLF"/>
    <property type="match status" value="1"/>
</dbReference>
<evidence type="ECO:0000259" key="2">
    <source>
        <dbReference type="Pfam" id="PF04366"/>
    </source>
</evidence>
<dbReference type="PANTHER" id="PTHR15629">
    <property type="entry name" value="SH3YL1 PROTEIN"/>
    <property type="match status" value="1"/>
</dbReference>
<dbReference type="Pfam" id="PF04366">
    <property type="entry name" value="Ysc84"/>
    <property type="match status" value="1"/>
</dbReference>
<evidence type="ECO:0000313" key="4">
    <source>
        <dbReference type="Proteomes" id="UP000594749"/>
    </source>
</evidence>
<keyword evidence="4" id="KW-1185">Reference proteome</keyword>
<name>A0A7M1LE32_9BACT</name>
<keyword evidence="1" id="KW-0732">Signal</keyword>
<evidence type="ECO:0000256" key="1">
    <source>
        <dbReference type="SAM" id="SignalP"/>
    </source>
</evidence>
<dbReference type="InterPro" id="IPR007461">
    <property type="entry name" value="Ysc84_actin-binding"/>
</dbReference>
<sequence length="193" mass="20688">MKKILAILVFVVVSLNAANEEILLDCANAYLITMDKVSQRKELVDKSKAIVVFPTVRKAGFIVGGLYGRGVAMIKSPSGAWSIVKSEIANGSIGFQIGYESNYMVLFVMNDKTLQSMLKSNLKLGADATASIFHASASVGAIDVFDKDIYAYTSKSGAFAGVSLGGFVLNIESNTVYNSSVYGYDNLIKAVNK</sequence>